<proteinExistence type="inferred from homology"/>
<dbReference type="SUPFAM" id="SSF51197">
    <property type="entry name" value="Clavaminate synthase-like"/>
    <property type="match status" value="1"/>
</dbReference>
<name>A0A6A6TS20_9PLEO</name>
<dbReference type="Pfam" id="PF14226">
    <property type="entry name" value="DIOX_N"/>
    <property type="match status" value="1"/>
</dbReference>
<dbReference type="InterPro" id="IPR050231">
    <property type="entry name" value="Iron_ascorbate_oxido_reductase"/>
</dbReference>
<dbReference type="AlphaFoldDB" id="A0A6A6TS20"/>
<dbReference type="FunFam" id="2.60.120.330:FF:000040">
    <property type="entry name" value="Chromosome 21, whole genome shotgun sequence"/>
    <property type="match status" value="1"/>
</dbReference>
<dbReference type="PRINTS" id="PR00682">
    <property type="entry name" value="IPNSYNTHASE"/>
</dbReference>
<dbReference type="GO" id="GO:0044283">
    <property type="term" value="P:small molecule biosynthetic process"/>
    <property type="evidence" value="ECO:0007669"/>
    <property type="project" value="UniProtKB-ARBA"/>
</dbReference>
<dbReference type="InterPro" id="IPR026992">
    <property type="entry name" value="DIOX_N"/>
</dbReference>
<keyword evidence="2" id="KW-0408">Iron</keyword>
<dbReference type="OrthoDB" id="406156at2759"/>
<dbReference type="Pfam" id="PF03171">
    <property type="entry name" value="2OG-FeII_Oxy"/>
    <property type="match status" value="1"/>
</dbReference>
<comment type="similarity">
    <text evidence="1 2">Belongs to the iron/ascorbate-dependent oxidoreductase family.</text>
</comment>
<feature type="domain" description="Fe2OG dioxygenase" evidence="3">
    <location>
        <begin position="189"/>
        <end position="299"/>
    </location>
</feature>
<evidence type="ECO:0000256" key="1">
    <source>
        <dbReference type="ARBA" id="ARBA00008056"/>
    </source>
</evidence>
<keyword evidence="5" id="KW-1185">Reference proteome</keyword>
<dbReference type="EMBL" id="MU004290">
    <property type="protein sequence ID" value="KAF2662131.1"/>
    <property type="molecule type" value="Genomic_DNA"/>
</dbReference>
<keyword evidence="2" id="KW-0560">Oxidoreductase</keyword>
<dbReference type="Proteomes" id="UP000799324">
    <property type="component" value="Unassembled WGS sequence"/>
</dbReference>
<evidence type="ECO:0000259" key="3">
    <source>
        <dbReference type="PROSITE" id="PS51471"/>
    </source>
</evidence>
<dbReference type="GO" id="GO:0046872">
    <property type="term" value="F:metal ion binding"/>
    <property type="evidence" value="ECO:0007669"/>
    <property type="project" value="UniProtKB-KW"/>
</dbReference>
<reference evidence="4" key="1">
    <citation type="journal article" date="2020" name="Stud. Mycol.">
        <title>101 Dothideomycetes genomes: a test case for predicting lifestyles and emergence of pathogens.</title>
        <authorList>
            <person name="Haridas S."/>
            <person name="Albert R."/>
            <person name="Binder M."/>
            <person name="Bloem J."/>
            <person name="Labutti K."/>
            <person name="Salamov A."/>
            <person name="Andreopoulos B."/>
            <person name="Baker S."/>
            <person name="Barry K."/>
            <person name="Bills G."/>
            <person name="Bluhm B."/>
            <person name="Cannon C."/>
            <person name="Castanera R."/>
            <person name="Culley D."/>
            <person name="Daum C."/>
            <person name="Ezra D."/>
            <person name="Gonzalez J."/>
            <person name="Henrissat B."/>
            <person name="Kuo A."/>
            <person name="Liang C."/>
            <person name="Lipzen A."/>
            <person name="Lutzoni F."/>
            <person name="Magnuson J."/>
            <person name="Mondo S."/>
            <person name="Nolan M."/>
            <person name="Ohm R."/>
            <person name="Pangilinan J."/>
            <person name="Park H.-J."/>
            <person name="Ramirez L."/>
            <person name="Alfaro M."/>
            <person name="Sun H."/>
            <person name="Tritt A."/>
            <person name="Yoshinaga Y."/>
            <person name="Zwiers L.-H."/>
            <person name="Turgeon B."/>
            <person name="Goodwin S."/>
            <person name="Spatafora J."/>
            <person name="Crous P."/>
            <person name="Grigoriev I."/>
        </authorList>
    </citation>
    <scope>NUCLEOTIDE SEQUENCE</scope>
    <source>
        <strain evidence="4">CBS 122681</strain>
    </source>
</reference>
<dbReference type="GO" id="GO:0016491">
    <property type="term" value="F:oxidoreductase activity"/>
    <property type="evidence" value="ECO:0007669"/>
    <property type="project" value="UniProtKB-KW"/>
</dbReference>
<protein>
    <submittedName>
        <fullName evidence="4">Putative 1-aminocyclopropane-1-carboxylate oxidase</fullName>
    </submittedName>
</protein>
<evidence type="ECO:0000313" key="5">
    <source>
        <dbReference type="Proteomes" id="UP000799324"/>
    </source>
</evidence>
<dbReference type="PANTHER" id="PTHR47990">
    <property type="entry name" value="2-OXOGLUTARATE (2OG) AND FE(II)-DEPENDENT OXYGENASE SUPERFAMILY PROTEIN-RELATED"/>
    <property type="match status" value="1"/>
</dbReference>
<dbReference type="InterPro" id="IPR005123">
    <property type="entry name" value="Oxoglu/Fe-dep_dioxygenase_dom"/>
</dbReference>
<evidence type="ECO:0000313" key="4">
    <source>
        <dbReference type="EMBL" id="KAF2662131.1"/>
    </source>
</evidence>
<gene>
    <name evidence="4" type="ORF">K491DRAFT_585890</name>
</gene>
<organism evidence="4 5">
    <name type="scientific">Lophiostoma macrostomum CBS 122681</name>
    <dbReference type="NCBI Taxonomy" id="1314788"/>
    <lineage>
        <taxon>Eukaryota</taxon>
        <taxon>Fungi</taxon>
        <taxon>Dikarya</taxon>
        <taxon>Ascomycota</taxon>
        <taxon>Pezizomycotina</taxon>
        <taxon>Dothideomycetes</taxon>
        <taxon>Pleosporomycetidae</taxon>
        <taxon>Pleosporales</taxon>
        <taxon>Lophiostomataceae</taxon>
        <taxon>Lophiostoma</taxon>
    </lineage>
</organism>
<accession>A0A6A6TS20</accession>
<evidence type="ECO:0000256" key="2">
    <source>
        <dbReference type="RuleBase" id="RU003682"/>
    </source>
</evidence>
<dbReference type="InterPro" id="IPR044861">
    <property type="entry name" value="IPNS-like_FE2OG_OXY"/>
</dbReference>
<dbReference type="InterPro" id="IPR027443">
    <property type="entry name" value="IPNS-like_sf"/>
</dbReference>
<sequence length="371" mass="41924">MSITATEAISLPYVQAPETSENLEWADLITLDLSKFDRPGGKQELAHEFQRAIEEVGFFYVSNHGLNPSEISTQFALAKSTLSLPTSSKTPYRAALEAGDYNGWKPAGIRELIPGVKDNFEIYNIPKFIDEHKDRAHPEIVREHWSTIEQFSKKVHDGIVSKLLVIFAIALELDDEEWFLKRHRYESQSGDHLRYMKYYQRTEDENRRLGGVWLKGHSDMGSLTLLFRQPVAALQVLAKDGSWKWVRPQTDAITVNLADALHFMTNGYLKSSIHRVVAPPKDQANIDRLGVIYMVRIEDDTDLVPIEDSPVLQRLGLTGEKVLDGDGNAVKAGEWVRQRVIKNLGATSSAKGDNEETDVEIVKGVSIKYYE</sequence>
<dbReference type="PROSITE" id="PS51471">
    <property type="entry name" value="FE2OG_OXY"/>
    <property type="match status" value="1"/>
</dbReference>
<keyword evidence="2" id="KW-0479">Metal-binding</keyword>
<dbReference type="Gene3D" id="2.60.120.330">
    <property type="entry name" value="B-lactam Antibiotic, Isopenicillin N Synthase, Chain"/>
    <property type="match status" value="1"/>
</dbReference>